<dbReference type="AlphaFoldDB" id="A0A239APM4"/>
<accession>A0A239APM4</accession>
<proteinExistence type="predicted"/>
<organism evidence="1 2">
    <name type="scientific">Belliella buryatensis</name>
    <dbReference type="NCBI Taxonomy" id="1500549"/>
    <lineage>
        <taxon>Bacteria</taxon>
        <taxon>Pseudomonadati</taxon>
        <taxon>Bacteroidota</taxon>
        <taxon>Cytophagia</taxon>
        <taxon>Cytophagales</taxon>
        <taxon>Cyclobacteriaceae</taxon>
        <taxon>Belliella</taxon>
    </lineage>
</organism>
<dbReference type="Proteomes" id="UP000198480">
    <property type="component" value="Unassembled WGS sequence"/>
</dbReference>
<keyword evidence="2" id="KW-1185">Reference proteome</keyword>
<dbReference type="EMBL" id="FZOK01000001">
    <property type="protein sequence ID" value="SNR96948.1"/>
    <property type="molecule type" value="Genomic_DNA"/>
</dbReference>
<sequence>MFGTGTSGQKHIDIHYCIGLKPNVSIICPFRALILDSYFIVPHSSFILYTPSFIFIPPPSSFVLRLVSYILCLTSHISYLTSPQSFLQFQLFPQKLILHPVSRPIINHFHSFSPCFGNFFLTIGFGLAFFPSHDFVWKIFLEIYLQYT</sequence>
<name>A0A239APM4_9BACT</name>
<reference evidence="2" key="1">
    <citation type="submission" date="2017-06" db="EMBL/GenBank/DDBJ databases">
        <authorList>
            <person name="Varghese N."/>
            <person name="Submissions S."/>
        </authorList>
    </citation>
    <scope>NUCLEOTIDE SEQUENCE [LARGE SCALE GENOMIC DNA]</scope>
    <source>
        <strain evidence="2">5C</strain>
    </source>
</reference>
<protein>
    <submittedName>
        <fullName evidence="1">Uncharacterized protein</fullName>
    </submittedName>
</protein>
<gene>
    <name evidence="1" type="ORF">SAMN06295967_101281</name>
</gene>
<evidence type="ECO:0000313" key="2">
    <source>
        <dbReference type="Proteomes" id="UP000198480"/>
    </source>
</evidence>
<evidence type="ECO:0000313" key="1">
    <source>
        <dbReference type="EMBL" id="SNR96948.1"/>
    </source>
</evidence>